<keyword evidence="3" id="KW-0378">Hydrolase</keyword>
<accession>A0A061HK56</accession>
<keyword evidence="7 8" id="KW-0472">Membrane</keyword>
<evidence type="ECO:0000256" key="8">
    <source>
        <dbReference type="SAM" id="Phobius"/>
    </source>
</evidence>
<evidence type="ECO:0000256" key="1">
    <source>
        <dbReference type="ARBA" id="ARBA00004477"/>
    </source>
</evidence>
<evidence type="ECO:0000313" key="9">
    <source>
        <dbReference type="EMBL" id="EPQ66376.1"/>
    </source>
</evidence>
<dbReference type="InterPro" id="IPR019388">
    <property type="entry name" value="FIT"/>
</dbReference>
<proteinExistence type="inferred from homology"/>
<dbReference type="HOGENOM" id="CLU_048143_0_1_1"/>
<evidence type="ECO:0000256" key="4">
    <source>
        <dbReference type="ARBA" id="ARBA00022824"/>
    </source>
</evidence>
<dbReference type="GO" id="GO:0034389">
    <property type="term" value="P:lipid droplet organization"/>
    <property type="evidence" value="ECO:0007669"/>
    <property type="project" value="TreeGrafter"/>
</dbReference>
<evidence type="ECO:0000313" key="10">
    <source>
        <dbReference type="EMBL" id="SUZ08490.1"/>
    </source>
</evidence>
<dbReference type="OrthoDB" id="5579088at2759"/>
<keyword evidence="2 8" id="KW-0812">Transmembrane</keyword>
<dbReference type="PANTHER" id="PTHR23129">
    <property type="entry name" value="ACYL-COENZYME A DIPHOSPHATASE FITM2"/>
    <property type="match status" value="1"/>
</dbReference>
<name>A0A061HK56_BLUGR</name>
<comment type="subcellular location">
    <subcellularLocation>
        <location evidence="1">Endoplasmic reticulum membrane</location>
        <topology evidence="1">Multi-pass membrane protein</topology>
    </subcellularLocation>
</comment>
<dbReference type="GO" id="GO:0019915">
    <property type="term" value="P:lipid storage"/>
    <property type="evidence" value="ECO:0007669"/>
    <property type="project" value="InterPro"/>
</dbReference>
<dbReference type="Pfam" id="PF10261">
    <property type="entry name" value="FIT"/>
    <property type="match status" value="1"/>
</dbReference>
<reference evidence="10" key="3">
    <citation type="submission" date="2018-07" db="EMBL/GenBank/DDBJ databases">
        <authorList>
            <person name="Quirk P.G."/>
            <person name="Krulwich T.A."/>
        </authorList>
    </citation>
    <scope>NUCLEOTIDE SEQUENCE</scope>
    <source>
        <strain evidence="10">96224</strain>
    </source>
</reference>
<gene>
    <name evidence="9" type="ORF">BGT96224_1058</name>
    <name evidence="10" type="ORF">BGT96224V2_LOCUS1634</name>
</gene>
<evidence type="ECO:0000256" key="2">
    <source>
        <dbReference type="ARBA" id="ARBA00022692"/>
    </source>
</evidence>
<feature type="non-terminal residue" evidence="10">
    <location>
        <position position="336"/>
    </location>
</feature>
<feature type="transmembrane region" description="Helical" evidence="8">
    <location>
        <begin position="143"/>
        <end position="161"/>
    </location>
</feature>
<evidence type="ECO:0000256" key="3">
    <source>
        <dbReference type="ARBA" id="ARBA00022801"/>
    </source>
</evidence>
<feature type="transmembrane region" description="Helical" evidence="8">
    <location>
        <begin position="278"/>
        <end position="297"/>
    </location>
</feature>
<feature type="transmembrane region" description="Helical" evidence="8">
    <location>
        <begin position="48"/>
        <end position="69"/>
    </location>
</feature>
<dbReference type="AlphaFoldDB" id="A0A061HK56"/>
<dbReference type="EMBL" id="UIGY01000023">
    <property type="protein sequence ID" value="SUZ08490.1"/>
    <property type="molecule type" value="Genomic_DNA"/>
</dbReference>
<keyword evidence="6" id="KW-0443">Lipid metabolism</keyword>
<feature type="transmembrane region" description="Helical" evidence="8">
    <location>
        <begin position="100"/>
        <end position="122"/>
    </location>
</feature>
<evidence type="ECO:0000256" key="5">
    <source>
        <dbReference type="ARBA" id="ARBA00022989"/>
    </source>
</evidence>
<dbReference type="GO" id="GO:0010945">
    <property type="term" value="F:coenzyme A diphosphatase activity"/>
    <property type="evidence" value="ECO:0007669"/>
    <property type="project" value="InterPro"/>
</dbReference>
<feature type="transmembrane region" description="Helical" evidence="8">
    <location>
        <begin position="309"/>
        <end position="333"/>
    </location>
</feature>
<reference evidence="11" key="1">
    <citation type="journal article" date="2013" name="Nat. Genet.">
        <title>The wheat powdery mildew genome shows the unique evolution of an obligate biotroph.</title>
        <authorList>
            <person name="Wicker T."/>
            <person name="Oberhaensli S."/>
            <person name="Parlange F."/>
            <person name="Buchmann J.P."/>
            <person name="Shatalina M."/>
            <person name="Roffler S."/>
            <person name="Ben-David R."/>
            <person name="Dolezel J."/>
            <person name="Simkova H."/>
            <person name="Schulze-Lefert P."/>
            <person name="Spanu P.D."/>
            <person name="Bruggmann R."/>
            <person name="Amselem J."/>
            <person name="Quesneville H."/>
            <person name="Ver Loren van Themaat E."/>
            <person name="Paape T."/>
            <person name="Shimizu K.K."/>
            <person name="Keller B."/>
        </authorList>
    </citation>
    <scope>NUCLEOTIDE SEQUENCE [LARGE SCALE GENOMIC DNA]</scope>
    <source>
        <strain evidence="11">96224</strain>
    </source>
</reference>
<protein>
    <submittedName>
        <fullName evidence="10">Bgt-1058</fullName>
    </submittedName>
</protein>
<dbReference type="PANTHER" id="PTHR23129:SF0">
    <property type="entry name" value="ACYL-COENZYME A DIPHOSPHATASE FITM2"/>
    <property type="match status" value="1"/>
</dbReference>
<dbReference type="HAMAP" id="MF_03231">
    <property type="entry name" value="SCS3"/>
    <property type="match status" value="1"/>
</dbReference>
<keyword evidence="4" id="KW-0256">Endoplasmic reticulum</keyword>
<dbReference type="InterPro" id="IPR046400">
    <property type="entry name" value="SCS3"/>
</dbReference>
<dbReference type="GO" id="GO:0005789">
    <property type="term" value="C:endoplasmic reticulum membrane"/>
    <property type="evidence" value="ECO:0007669"/>
    <property type="project" value="UniProtKB-SubCell"/>
</dbReference>
<reference evidence="9" key="2">
    <citation type="submission" date="2013-01" db="EMBL/GenBank/DDBJ databases">
        <title>The wheat powdery mildew genome reveals unique evolution of an obligate biotroph.</title>
        <authorList>
            <person name="Oberhaensli S."/>
            <person name="Wicker T."/>
            <person name="Keller B."/>
        </authorList>
    </citation>
    <scope>NUCLEOTIDE SEQUENCE</scope>
    <source>
        <strain evidence="9">96224</strain>
    </source>
</reference>
<evidence type="ECO:0000256" key="7">
    <source>
        <dbReference type="ARBA" id="ARBA00023136"/>
    </source>
</evidence>
<dbReference type="Proteomes" id="UP000053110">
    <property type="component" value="Unassembled WGS sequence"/>
</dbReference>
<dbReference type="EMBL" id="KE374996">
    <property type="protein sequence ID" value="EPQ66376.1"/>
    <property type="molecule type" value="Genomic_DNA"/>
</dbReference>
<feature type="transmembrane region" description="Helical" evidence="8">
    <location>
        <begin position="219"/>
        <end position="239"/>
    </location>
</feature>
<sequence>MASIISRNPPRDENVPTTLDSALSKDEDSASIEQCKSRLRSALLPSHLETLLLAIFPAILLLGTLFGLLDPAARQSTYSVSSQSHLQHSAPSYFAKKDNIFNIFFVKRGWAWVTFSYFLFLFTHPSTGSSSSQLFVTKRVYGLMRYGVVTLWWIFVTQWFFGPALIDRGFKYTGGHCELVTMNGSNSIYIGEKVIFLSAATCKAAGGKWKGGHDISGHVFLLVLGTMFLLEEVLSVTLARHREEETIKKDCDANGGQINYKKANIRGSPDIWTLGSRVAIGVAVMNLYMLMMTAAYFHTWLEKLTGLTMAFLGIFTVFFLPRAIPVLGAILGVPEI</sequence>
<dbReference type="GO" id="GO:0008654">
    <property type="term" value="P:phospholipid biosynthetic process"/>
    <property type="evidence" value="ECO:0007669"/>
    <property type="project" value="InterPro"/>
</dbReference>
<keyword evidence="5 8" id="KW-1133">Transmembrane helix</keyword>
<organism evidence="10">
    <name type="scientific">Blumeria graminis f. sp. tritici 96224</name>
    <dbReference type="NCBI Taxonomy" id="1268274"/>
    <lineage>
        <taxon>Eukaryota</taxon>
        <taxon>Fungi</taxon>
        <taxon>Dikarya</taxon>
        <taxon>Ascomycota</taxon>
        <taxon>Pezizomycotina</taxon>
        <taxon>Leotiomycetes</taxon>
        <taxon>Erysiphales</taxon>
        <taxon>Erysiphaceae</taxon>
        <taxon>Blumeria</taxon>
    </lineage>
</organism>
<evidence type="ECO:0000313" key="11">
    <source>
        <dbReference type="Proteomes" id="UP000053110"/>
    </source>
</evidence>
<evidence type="ECO:0000256" key="6">
    <source>
        <dbReference type="ARBA" id="ARBA00023098"/>
    </source>
</evidence>